<keyword evidence="6 10" id="KW-1133">Transmembrane helix</keyword>
<dbReference type="Pfam" id="PF01151">
    <property type="entry name" value="ELO"/>
    <property type="match status" value="1"/>
</dbReference>
<evidence type="ECO:0000256" key="9">
    <source>
        <dbReference type="ARBA" id="ARBA00023160"/>
    </source>
</evidence>
<dbReference type="InterPro" id="IPR002076">
    <property type="entry name" value="ELO_fam"/>
</dbReference>
<comment type="catalytic activity">
    <reaction evidence="10">
        <text>a very-long-chain acyl-CoA + malonyl-CoA + H(+) = a very-long-chain 3-oxoacyl-CoA + CO2 + CoA</text>
        <dbReference type="Rhea" id="RHEA:32727"/>
        <dbReference type="ChEBI" id="CHEBI:15378"/>
        <dbReference type="ChEBI" id="CHEBI:16526"/>
        <dbReference type="ChEBI" id="CHEBI:57287"/>
        <dbReference type="ChEBI" id="CHEBI:57384"/>
        <dbReference type="ChEBI" id="CHEBI:90725"/>
        <dbReference type="ChEBI" id="CHEBI:90736"/>
        <dbReference type="EC" id="2.3.1.199"/>
    </reaction>
</comment>
<dbReference type="GO" id="GO:0030148">
    <property type="term" value="P:sphingolipid biosynthetic process"/>
    <property type="evidence" value="ECO:0007669"/>
    <property type="project" value="TreeGrafter"/>
</dbReference>
<feature type="transmembrane region" description="Helical" evidence="10">
    <location>
        <begin position="208"/>
        <end position="227"/>
    </location>
</feature>
<comment type="caution">
    <text evidence="11">The sequence shown here is derived from an EMBL/GenBank/DDBJ whole genome shotgun (WGS) entry which is preliminary data.</text>
</comment>
<evidence type="ECO:0000256" key="2">
    <source>
        <dbReference type="ARBA" id="ARBA00022516"/>
    </source>
</evidence>
<dbReference type="PANTHER" id="PTHR11157">
    <property type="entry name" value="FATTY ACID ACYL TRANSFERASE-RELATED"/>
    <property type="match status" value="1"/>
</dbReference>
<evidence type="ECO:0000256" key="6">
    <source>
        <dbReference type="ARBA" id="ARBA00022989"/>
    </source>
</evidence>
<keyword evidence="4 10" id="KW-0812">Transmembrane</keyword>
<reference evidence="11" key="1">
    <citation type="submission" date="2013-04" db="EMBL/GenBank/DDBJ databases">
        <authorList>
            <person name="Qu J."/>
            <person name="Murali S.C."/>
            <person name="Bandaranaike D."/>
            <person name="Bellair M."/>
            <person name="Blankenburg K."/>
            <person name="Chao H."/>
            <person name="Dinh H."/>
            <person name="Doddapaneni H."/>
            <person name="Downs B."/>
            <person name="Dugan-Rocha S."/>
            <person name="Elkadiri S."/>
            <person name="Gnanaolivu R.D."/>
            <person name="Hernandez B."/>
            <person name="Javaid M."/>
            <person name="Jayaseelan J.C."/>
            <person name="Lee S."/>
            <person name="Li M."/>
            <person name="Ming W."/>
            <person name="Munidasa M."/>
            <person name="Muniz J."/>
            <person name="Nguyen L."/>
            <person name="Ongeri F."/>
            <person name="Osuji N."/>
            <person name="Pu L.-L."/>
            <person name="Puazo M."/>
            <person name="Qu C."/>
            <person name="Quiroz J."/>
            <person name="Raj R."/>
            <person name="Weissenberger G."/>
            <person name="Xin Y."/>
            <person name="Zou X."/>
            <person name="Han Y."/>
            <person name="Richards S."/>
            <person name="Worley K."/>
            <person name="Muzny D."/>
            <person name="Gibbs R."/>
        </authorList>
    </citation>
    <scope>NUCLEOTIDE SEQUENCE</scope>
    <source>
        <strain evidence="11">Sampled in the wild</strain>
    </source>
</reference>
<dbReference type="OrthoDB" id="434092at2759"/>
<protein>
    <recommendedName>
        <fullName evidence="10">Elongation of very long chain fatty acids protein</fullName>
        <ecNumber evidence="10">2.3.1.199</ecNumber>
    </recommendedName>
    <alternativeName>
        <fullName evidence="10">Very-long-chain 3-oxoacyl-CoA synthase</fullName>
    </alternativeName>
</protein>
<evidence type="ECO:0000256" key="1">
    <source>
        <dbReference type="ARBA" id="ARBA00004141"/>
    </source>
</evidence>
<accession>A0A8K0JUY0</accession>
<dbReference type="EMBL" id="KZ308131">
    <property type="protein sequence ID" value="KAG8222360.1"/>
    <property type="molecule type" value="Genomic_DNA"/>
</dbReference>
<dbReference type="GO" id="GO:0005789">
    <property type="term" value="C:endoplasmic reticulum membrane"/>
    <property type="evidence" value="ECO:0007669"/>
    <property type="project" value="TreeGrafter"/>
</dbReference>
<keyword evidence="2 10" id="KW-0444">Lipid biosynthesis</keyword>
<dbReference type="GO" id="GO:0019367">
    <property type="term" value="P:fatty acid elongation, saturated fatty acid"/>
    <property type="evidence" value="ECO:0007669"/>
    <property type="project" value="TreeGrafter"/>
</dbReference>
<evidence type="ECO:0000256" key="8">
    <source>
        <dbReference type="ARBA" id="ARBA00023136"/>
    </source>
</evidence>
<dbReference type="GO" id="GO:0042761">
    <property type="term" value="P:very long-chain fatty acid biosynthetic process"/>
    <property type="evidence" value="ECO:0007669"/>
    <property type="project" value="TreeGrafter"/>
</dbReference>
<evidence type="ECO:0000256" key="10">
    <source>
        <dbReference type="RuleBase" id="RU361115"/>
    </source>
</evidence>
<feature type="transmembrane region" description="Helical" evidence="10">
    <location>
        <begin position="70"/>
        <end position="93"/>
    </location>
</feature>
<keyword evidence="3 10" id="KW-0808">Transferase</keyword>
<keyword evidence="9 10" id="KW-0275">Fatty acid biosynthesis</keyword>
<feature type="transmembrane region" description="Helical" evidence="10">
    <location>
        <begin position="145"/>
        <end position="164"/>
    </location>
</feature>
<dbReference type="EC" id="2.3.1.199" evidence="10"/>
<proteinExistence type="inferred from homology"/>
<reference evidence="11" key="2">
    <citation type="submission" date="2017-10" db="EMBL/GenBank/DDBJ databases">
        <title>Ladona fulva Genome sequencing and assembly.</title>
        <authorList>
            <person name="Murali S."/>
            <person name="Richards S."/>
            <person name="Bandaranaike D."/>
            <person name="Bellair M."/>
            <person name="Blankenburg K."/>
            <person name="Chao H."/>
            <person name="Dinh H."/>
            <person name="Doddapaneni H."/>
            <person name="Dugan-Rocha S."/>
            <person name="Elkadiri S."/>
            <person name="Gnanaolivu R."/>
            <person name="Hernandez B."/>
            <person name="Skinner E."/>
            <person name="Javaid M."/>
            <person name="Lee S."/>
            <person name="Li M."/>
            <person name="Ming W."/>
            <person name="Munidasa M."/>
            <person name="Muniz J."/>
            <person name="Nguyen L."/>
            <person name="Hughes D."/>
            <person name="Osuji N."/>
            <person name="Pu L.-L."/>
            <person name="Puazo M."/>
            <person name="Qu C."/>
            <person name="Quiroz J."/>
            <person name="Raj R."/>
            <person name="Weissenberger G."/>
            <person name="Xin Y."/>
            <person name="Zou X."/>
            <person name="Han Y."/>
            <person name="Worley K."/>
            <person name="Muzny D."/>
            <person name="Gibbs R."/>
        </authorList>
    </citation>
    <scope>NUCLEOTIDE SEQUENCE</scope>
    <source>
        <strain evidence="11">Sampled in the wild</strain>
    </source>
</reference>
<dbReference type="AlphaFoldDB" id="A0A8K0JUY0"/>
<feature type="transmembrane region" description="Helical" evidence="10">
    <location>
        <begin position="170"/>
        <end position="196"/>
    </location>
</feature>
<comment type="subcellular location">
    <subcellularLocation>
        <location evidence="1">Membrane</location>
        <topology evidence="1">Multi-pass membrane protein</topology>
    </subcellularLocation>
</comment>
<keyword evidence="12" id="KW-1185">Reference proteome</keyword>
<evidence type="ECO:0000256" key="3">
    <source>
        <dbReference type="ARBA" id="ARBA00022679"/>
    </source>
</evidence>
<dbReference type="GO" id="GO:0034625">
    <property type="term" value="P:fatty acid elongation, monounsaturated fatty acid"/>
    <property type="evidence" value="ECO:0007669"/>
    <property type="project" value="TreeGrafter"/>
</dbReference>
<feature type="transmembrane region" description="Helical" evidence="10">
    <location>
        <begin position="239"/>
        <end position="258"/>
    </location>
</feature>
<evidence type="ECO:0000256" key="5">
    <source>
        <dbReference type="ARBA" id="ARBA00022832"/>
    </source>
</evidence>
<evidence type="ECO:0000313" key="11">
    <source>
        <dbReference type="EMBL" id="KAG8222360.1"/>
    </source>
</evidence>
<gene>
    <name evidence="11" type="ORF">J437_LFUL007078</name>
</gene>
<dbReference type="Proteomes" id="UP000792457">
    <property type="component" value="Unassembled WGS sequence"/>
</dbReference>
<sequence>MANVTEGRTDLWELYSEIMDKRSDPRVQDWLMMSSPMPTLILCLSYVYFVKWLGPSLMENRKPFQMRGVLILYNIFQITYNAWLFYQAVMVWYNNKYNIRCQPVDYSDSPAARHIAELCWWYYICKLTEFFDTISFVLRKKYDHIIWLHVIHHGTMPMSVWFGVKFTPGGHSIFFGTLNTFVHVVMYSYYLLASLGPKYHKFIWWKKYLTALQMTHFVAIMIHSFQLLFRENCDYPRFFVWWIGCHAILFYIFFSGFFKEKYGEKKLSDTATNEGEEKNHPILLFLGLLIGQSSIQHSTAGLVQTLSHPQVAHQTIDIYRYIDEINFLSGHIS</sequence>
<name>A0A8K0JUY0_LADFU</name>
<organism evidence="11 12">
    <name type="scientific">Ladona fulva</name>
    <name type="common">Scarce chaser dragonfly</name>
    <name type="synonym">Libellula fulva</name>
    <dbReference type="NCBI Taxonomy" id="123851"/>
    <lineage>
        <taxon>Eukaryota</taxon>
        <taxon>Metazoa</taxon>
        <taxon>Ecdysozoa</taxon>
        <taxon>Arthropoda</taxon>
        <taxon>Hexapoda</taxon>
        <taxon>Insecta</taxon>
        <taxon>Pterygota</taxon>
        <taxon>Palaeoptera</taxon>
        <taxon>Odonata</taxon>
        <taxon>Epiprocta</taxon>
        <taxon>Anisoptera</taxon>
        <taxon>Libelluloidea</taxon>
        <taxon>Libellulidae</taxon>
        <taxon>Ladona</taxon>
    </lineage>
</organism>
<feature type="transmembrane region" description="Helical" evidence="10">
    <location>
        <begin position="30"/>
        <end position="49"/>
    </location>
</feature>
<keyword evidence="8 10" id="KW-0472">Membrane</keyword>
<evidence type="ECO:0000256" key="4">
    <source>
        <dbReference type="ARBA" id="ARBA00022692"/>
    </source>
</evidence>
<dbReference type="PANTHER" id="PTHR11157:SF69">
    <property type="entry name" value="ELONGATION OF VERY LONG CHAIN FATTY ACIDS PROTEIN 7"/>
    <property type="match status" value="1"/>
</dbReference>
<evidence type="ECO:0000313" key="12">
    <source>
        <dbReference type="Proteomes" id="UP000792457"/>
    </source>
</evidence>
<keyword evidence="7 10" id="KW-0443">Lipid metabolism</keyword>
<comment type="similarity">
    <text evidence="10">Belongs to the ELO family.</text>
</comment>
<keyword evidence="5 10" id="KW-0276">Fatty acid metabolism</keyword>
<dbReference type="GO" id="GO:0034626">
    <property type="term" value="P:fatty acid elongation, polyunsaturated fatty acid"/>
    <property type="evidence" value="ECO:0007669"/>
    <property type="project" value="TreeGrafter"/>
</dbReference>
<dbReference type="GO" id="GO:0009922">
    <property type="term" value="F:fatty acid elongase activity"/>
    <property type="evidence" value="ECO:0007669"/>
    <property type="project" value="UniProtKB-EC"/>
</dbReference>
<evidence type="ECO:0000256" key="7">
    <source>
        <dbReference type="ARBA" id="ARBA00023098"/>
    </source>
</evidence>